<dbReference type="InterPro" id="IPR028979">
    <property type="entry name" value="Ser_kin/Pase_Hpr-like_N_sf"/>
</dbReference>
<accession>A0A644XR39</accession>
<dbReference type="EMBL" id="VSSQ01003032">
    <property type="protein sequence ID" value="MPM18700.1"/>
    <property type="molecule type" value="Genomic_DNA"/>
</dbReference>
<dbReference type="AlphaFoldDB" id="A0A644XR39"/>
<reference evidence="2" key="1">
    <citation type="submission" date="2019-08" db="EMBL/GenBank/DDBJ databases">
        <authorList>
            <person name="Kucharzyk K."/>
            <person name="Murdoch R.W."/>
            <person name="Higgins S."/>
            <person name="Loffler F."/>
        </authorList>
    </citation>
    <scope>NUCLEOTIDE SEQUENCE</scope>
</reference>
<evidence type="ECO:0000313" key="2">
    <source>
        <dbReference type="EMBL" id="MPM18700.1"/>
    </source>
</evidence>
<comment type="caution">
    <text evidence="2">The sequence shown here is derived from an EMBL/GenBank/DDBJ whole genome shotgun (WGS) entry which is preliminary data.</text>
</comment>
<name>A0A644XR39_9ZZZZ</name>
<evidence type="ECO:0000259" key="1">
    <source>
        <dbReference type="Pfam" id="PF07085"/>
    </source>
</evidence>
<dbReference type="Gene3D" id="3.40.1390.20">
    <property type="entry name" value="HprK N-terminal domain-like"/>
    <property type="match status" value="1"/>
</dbReference>
<organism evidence="2">
    <name type="scientific">bioreactor metagenome</name>
    <dbReference type="NCBI Taxonomy" id="1076179"/>
    <lineage>
        <taxon>unclassified sequences</taxon>
        <taxon>metagenomes</taxon>
        <taxon>ecological metagenomes</taxon>
    </lineage>
</organism>
<proteinExistence type="predicted"/>
<gene>
    <name evidence="2" type="ORF">SDC9_65113</name>
</gene>
<protein>
    <recommendedName>
        <fullName evidence="1">DRTGG domain-containing protein</fullName>
    </recommendedName>
</protein>
<sequence length="114" mass="12436">MKLSEVRELLSADVICCEDQLDREAVGACASDMMSDVLALGKSKSVLITGLVNPQVVRTAEMMDMICIVFVRKKQPDSTIVRLAKDRDIVLMSTDYPMYQVSGTLYSAGLGGEV</sequence>
<dbReference type="SUPFAM" id="SSF75138">
    <property type="entry name" value="HprK N-terminal domain-like"/>
    <property type="match status" value="1"/>
</dbReference>
<feature type="domain" description="DRTGG" evidence="1">
    <location>
        <begin position="6"/>
        <end position="105"/>
    </location>
</feature>
<dbReference type="InterPro" id="IPR010766">
    <property type="entry name" value="DRTGG"/>
</dbReference>
<dbReference type="Pfam" id="PF07085">
    <property type="entry name" value="DRTGG"/>
    <property type="match status" value="1"/>
</dbReference>